<dbReference type="PANTHER" id="PTHR11560">
    <property type="entry name" value="39S RIBOSOMAL PROTEIN L10, MITOCHONDRIAL"/>
    <property type="match status" value="1"/>
</dbReference>
<protein>
    <submittedName>
        <fullName evidence="4">Uncharacterized protein</fullName>
    </submittedName>
</protein>
<dbReference type="Pfam" id="PF00466">
    <property type="entry name" value="Ribosomal_L10"/>
    <property type="match status" value="1"/>
</dbReference>
<dbReference type="AlphaFoldDB" id="A0AAD3S8V6"/>
<dbReference type="InterPro" id="IPR001790">
    <property type="entry name" value="Ribosomal_uL10"/>
</dbReference>
<keyword evidence="5" id="KW-1185">Reference proteome</keyword>
<evidence type="ECO:0000256" key="3">
    <source>
        <dbReference type="ARBA" id="ARBA00023274"/>
    </source>
</evidence>
<dbReference type="SUPFAM" id="SSF160369">
    <property type="entry name" value="Ribosomal protein L10-like"/>
    <property type="match status" value="1"/>
</dbReference>
<sequence>MGASISITSPLYQRTLTLIPPVTHHQLRRFARWTPYKPLPKSKHHQKLQTLKTLKAHIQNCYLVSPFNCHGFSANQFKALKHPLHPAAAAISAAPSAKLVVAKNSLVAKAFSGTSWEALVPCMKGMNALLFVKEEEMASVAMGGLRSVVKEGKLEFNGFTGAVIGGRLYGHLDLEVLESMPSKAESDGMLLGSLYSPASSLIALLQGVTARSLRLWGLLWTNGMLLLTALSGP</sequence>
<gene>
    <name evidence="4" type="ORF">Nepgr_008535</name>
</gene>
<proteinExistence type="inferred from homology"/>
<evidence type="ECO:0000313" key="4">
    <source>
        <dbReference type="EMBL" id="GMH06695.1"/>
    </source>
</evidence>
<dbReference type="Gene3D" id="3.30.70.1730">
    <property type="match status" value="1"/>
</dbReference>
<name>A0AAD3S8V6_NEPGR</name>
<comment type="caution">
    <text evidence="4">The sequence shown here is derived from an EMBL/GenBank/DDBJ whole genome shotgun (WGS) entry which is preliminary data.</text>
</comment>
<dbReference type="EMBL" id="BSYO01000006">
    <property type="protein sequence ID" value="GMH06695.1"/>
    <property type="molecule type" value="Genomic_DNA"/>
</dbReference>
<reference evidence="4" key="1">
    <citation type="submission" date="2023-05" db="EMBL/GenBank/DDBJ databases">
        <title>Nepenthes gracilis genome sequencing.</title>
        <authorList>
            <person name="Fukushima K."/>
        </authorList>
    </citation>
    <scope>NUCLEOTIDE SEQUENCE</scope>
    <source>
        <strain evidence="4">SING2019-196</strain>
    </source>
</reference>
<evidence type="ECO:0000256" key="2">
    <source>
        <dbReference type="ARBA" id="ARBA00022980"/>
    </source>
</evidence>
<evidence type="ECO:0000256" key="1">
    <source>
        <dbReference type="ARBA" id="ARBA00008889"/>
    </source>
</evidence>
<comment type="similarity">
    <text evidence="1">Belongs to the universal ribosomal protein uL10 family.</text>
</comment>
<organism evidence="4 5">
    <name type="scientific">Nepenthes gracilis</name>
    <name type="common">Slender pitcher plant</name>
    <dbReference type="NCBI Taxonomy" id="150966"/>
    <lineage>
        <taxon>Eukaryota</taxon>
        <taxon>Viridiplantae</taxon>
        <taxon>Streptophyta</taxon>
        <taxon>Embryophyta</taxon>
        <taxon>Tracheophyta</taxon>
        <taxon>Spermatophyta</taxon>
        <taxon>Magnoliopsida</taxon>
        <taxon>eudicotyledons</taxon>
        <taxon>Gunneridae</taxon>
        <taxon>Pentapetalae</taxon>
        <taxon>Caryophyllales</taxon>
        <taxon>Nepenthaceae</taxon>
        <taxon>Nepenthes</taxon>
    </lineage>
</organism>
<dbReference type="Proteomes" id="UP001279734">
    <property type="component" value="Unassembled WGS sequence"/>
</dbReference>
<dbReference type="InterPro" id="IPR043141">
    <property type="entry name" value="Ribosomal_uL10-like_sf"/>
</dbReference>
<evidence type="ECO:0000313" key="5">
    <source>
        <dbReference type="Proteomes" id="UP001279734"/>
    </source>
</evidence>
<dbReference type="InterPro" id="IPR047865">
    <property type="entry name" value="Ribosomal_uL10_bac_type"/>
</dbReference>
<dbReference type="GO" id="GO:0005840">
    <property type="term" value="C:ribosome"/>
    <property type="evidence" value="ECO:0007669"/>
    <property type="project" value="UniProtKB-KW"/>
</dbReference>
<keyword evidence="3" id="KW-0687">Ribonucleoprotein</keyword>
<keyword evidence="2" id="KW-0689">Ribosomal protein</keyword>
<accession>A0AAD3S8V6</accession>
<dbReference type="GO" id="GO:1990904">
    <property type="term" value="C:ribonucleoprotein complex"/>
    <property type="evidence" value="ECO:0007669"/>
    <property type="project" value="UniProtKB-KW"/>
</dbReference>
<dbReference type="CDD" id="cd05797">
    <property type="entry name" value="Ribosomal_L10"/>
    <property type="match status" value="1"/>
</dbReference>